<reference evidence="3" key="2">
    <citation type="submission" date="2022-06" db="UniProtKB">
        <authorList>
            <consortium name="EnsemblMetazoa"/>
        </authorList>
    </citation>
    <scope>IDENTIFICATION</scope>
    <source>
        <strain evidence="3">PS312</strain>
    </source>
</reference>
<keyword evidence="4" id="KW-1185">Reference proteome</keyword>
<accession>A0A2A6D0B0</accession>
<protein>
    <submittedName>
        <fullName evidence="3">Uncharacterized protein</fullName>
    </submittedName>
</protein>
<keyword evidence="2" id="KW-0732">Signal</keyword>
<evidence type="ECO:0000256" key="1">
    <source>
        <dbReference type="SAM" id="MobiDB-lite"/>
    </source>
</evidence>
<proteinExistence type="predicted"/>
<accession>A0A8R1UTM4</accession>
<evidence type="ECO:0000256" key="2">
    <source>
        <dbReference type="SAM" id="SignalP"/>
    </source>
</evidence>
<dbReference type="EnsemblMetazoa" id="PPA38503.1">
    <property type="protein sequence ID" value="PPA38503.1"/>
    <property type="gene ID" value="WBGene00276872"/>
</dbReference>
<feature type="signal peptide" evidence="2">
    <location>
        <begin position="1"/>
        <end position="18"/>
    </location>
</feature>
<feature type="chain" id="PRO_5043994306" evidence="2">
    <location>
        <begin position="19"/>
        <end position="75"/>
    </location>
</feature>
<feature type="compositionally biased region" description="Pro residues" evidence="1">
    <location>
        <begin position="65"/>
        <end position="75"/>
    </location>
</feature>
<dbReference type="AlphaFoldDB" id="A0A2A6D0B0"/>
<name>A0A2A6D0B0_PRIPA</name>
<feature type="region of interest" description="Disordered" evidence="1">
    <location>
        <begin position="49"/>
        <end position="75"/>
    </location>
</feature>
<dbReference type="Proteomes" id="UP000005239">
    <property type="component" value="Unassembled WGS sequence"/>
</dbReference>
<evidence type="ECO:0000313" key="3">
    <source>
        <dbReference type="EnsemblMetazoa" id="PPA38503.1"/>
    </source>
</evidence>
<evidence type="ECO:0000313" key="4">
    <source>
        <dbReference type="Proteomes" id="UP000005239"/>
    </source>
</evidence>
<sequence length="75" mass="8713">MRVFILILLLINLSFIEANPRHRRFPKILECIGAKEVFHGTEHDPYKYTNLTRPTTVPPNELTYPPCPPSKKPKN</sequence>
<gene>
    <name evidence="3" type="primary">WBGene00276872</name>
</gene>
<organism evidence="3 4">
    <name type="scientific">Pristionchus pacificus</name>
    <name type="common">Parasitic nematode worm</name>
    <dbReference type="NCBI Taxonomy" id="54126"/>
    <lineage>
        <taxon>Eukaryota</taxon>
        <taxon>Metazoa</taxon>
        <taxon>Ecdysozoa</taxon>
        <taxon>Nematoda</taxon>
        <taxon>Chromadorea</taxon>
        <taxon>Rhabditida</taxon>
        <taxon>Rhabditina</taxon>
        <taxon>Diplogasteromorpha</taxon>
        <taxon>Diplogasteroidea</taxon>
        <taxon>Neodiplogasteridae</taxon>
        <taxon>Pristionchus</taxon>
    </lineage>
</organism>
<reference evidence="4" key="1">
    <citation type="journal article" date="2008" name="Nat. Genet.">
        <title>The Pristionchus pacificus genome provides a unique perspective on nematode lifestyle and parasitism.</title>
        <authorList>
            <person name="Dieterich C."/>
            <person name="Clifton S.W."/>
            <person name="Schuster L.N."/>
            <person name="Chinwalla A."/>
            <person name="Delehaunty K."/>
            <person name="Dinkelacker I."/>
            <person name="Fulton L."/>
            <person name="Fulton R."/>
            <person name="Godfrey J."/>
            <person name="Minx P."/>
            <person name="Mitreva M."/>
            <person name="Roeseler W."/>
            <person name="Tian H."/>
            <person name="Witte H."/>
            <person name="Yang S.P."/>
            <person name="Wilson R.K."/>
            <person name="Sommer R.J."/>
        </authorList>
    </citation>
    <scope>NUCLEOTIDE SEQUENCE [LARGE SCALE GENOMIC DNA]</scope>
    <source>
        <strain evidence="4">PS312</strain>
    </source>
</reference>